<gene>
    <name evidence="2" type="ORF">HNR60_003397</name>
</gene>
<feature type="compositionally biased region" description="Low complexity" evidence="1">
    <location>
        <begin position="1"/>
        <end position="23"/>
    </location>
</feature>
<keyword evidence="3" id="KW-1185">Reference proteome</keyword>
<name>A0A7W7Z608_9BRAD</name>
<evidence type="ECO:0000313" key="3">
    <source>
        <dbReference type="Proteomes" id="UP000542353"/>
    </source>
</evidence>
<proteinExistence type="predicted"/>
<dbReference type="AlphaFoldDB" id="A0A7W7Z608"/>
<accession>A0A7W7Z608</accession>
<evidence type="ECO:0000313" key="2">
    <source>
        <dbReference type="EMBL" id="MBB5048629.1"/>
    </source>
</evidence>
<organism evidence="2 3">
    <name type="scientific">Rhodopseudomonas rhenobacensis</name>
    <dbReference type="NCBI Taxonomy" id="87461"/>
    <lineage>
        <taxon>Bacteria</taxon>
        <taxon>Pseudomonadati</taxon>
        <taxon>Pseudomonadota</taxon>
        <taxon>Alphaproteobacteria</taxon>
        <taxon>Hyphomicrobiales</taxon>
        <taxon>Nitrobacteraceae</taxon>
        <taxon>Rhodopseudomonas</taxon>
    </lineage>
</organism>
<comment type="caution">
    <text evidence="2">The sequence shown here is derived from an EMBL/GenBank/DDBJ whole genome shotgun (WGS) entry which is preliminary data.</text>
</comment>
<sequence>MPKQNQPRQGQQNQTPSQKPGQQEQGGGQKPGQQQQEPSKGAKPRER</sequence>
<dbReference type="EMBL" id="JACHIH010000023">
    <property type="protein sequence ID" value="MBB5048629.1"/>
    <property type="molecule type" value="Genomic_DNA"/>
</dbReference>
<dbReference type="Proteomes" id="UP000542353">
    <property type="component" value="Unassembled WGS sequence"/>
</dbReference>
<feature type="region of interest" description="Disordered" evidence="1">
    <location>
        <begin position="1"/>
        <end position="47"/>
    </location>
</feature>
<feature type="compositionally biased region" description="Low complexity" evidence="1">
    <location>
        <begin position="31"/>
        <end position="41"/>
    </location>
</feature>
<dbReference type="RefSeq" id="WP_184259540.1">
    <property type="nucleotide sequence ID" value="NZ_JACHIH010000023.1"/>
</dbReference>
<evidence type="ECO:0000256" key="1">
    <source>
        <dbReference type="SAM" id="MobiDB-lite"/>
    </source>
</evidence>
<reference evidence="2 3" key="1">
    <citation type="submission" date="2020-08" db="EMBL/GenBank/DDBJ databases">
        <title>Genomic Encyclopedia of Type Strains, Phase IV (KMG-IV): sequencing the most valuable type-strain genomes for metagenomic binning, comparative biology and taxonomic classification.</title>
        <authorList>
            <person name="Goeker M."/>
        </authorList>
    </citation>
    <scope>NUCLEOTIDE SEQUENCE [LARGE SCALE GENOMIC DNA]</scope>
    <source>
        <strain evidence="2 3">DSM 12706</strain>
    </source>
</reference>
<protein>
    <submittedName>
        <fullName evidence="2">Uncharacterized protein</fullName>
    </submittedName>
</protein>